<dbReference type="RefSeq" id="WP_088985014.1">
    <property type="nucleotide sequence ID" value="NZ_LT607413.1"/>
</dbReference>
<evidence type="ECO:0000259" key="1">
    <source>
        <dbReference type="PROSITE" id="PS51186"/>
    </source>
</evidence>
<dbReference type="EMBL" id="LT607413">
    <property type="protein sequence ID" value="SCF41380.1"/>
    <property type="molecule type" value="Genomic_DNA"/>
</dbReference>
<dbReference type="InterPro" id="IPR000182">
    <property type="entry name" value="GNAT_dom"/>
</dbReference>
<name>A0A1C5A843_MICEC</name>
<accession>A0A1C5A843</accession>
<keyword evidence="3" id="KW-1185">Reference proteome</keyword>
<sequence length="188" mass="21686">MLIPDYPIRTERLDLRPFDEGDFAALHAYQSRADVSRYLYWEPHDEQATREALARKCRRTALRNSGDVLNLAVVVRETGQLVGDVLLFWVSVEHRQGEVGYVFHPDHGGRGYATEAARMMMEMGFDLLGLHRIVGRLDARNTASARVLERLGMRREAHMRENEFVKGEWTDEVVYAMLAAEWESHRPS</sequence>
<dbReference type="PANTHER" id="PTHR43441:SF11">
    <property type="entry name" value="RIBOSOMAL-PROTEIN-SERINE ACETYLTRANSFERASE"/>
    <property type="match status" value="1"/>
</dbReference>
<evidence type="ECO:0000313" key="2">
    <source>
        <dbReference type="EMBL" id="SCF41380.1"/>
    </source>
</evidence>
<dbReference type="PROSITE" id="PS51186">
    <property type="entry name" value="GNAT"/>
    <property type="match status" value="1"/>
</dbReference>
<dbReference type="Gene3D" id="3.40.630.30">
    <property type="match status" value="1"/>
</dbReference>
<dbReference type="AlphaFoldDB" id="A0A1C5A843"/>
<dbReference type="InterPro" id="IPR016181">
    <property type="entry name" value="Acyl_CoA_acyltransferase"/>
</dbReference>
<dbReference type="Pfam" id="PF13302">
    <property type="entry name" value="Acetyltransf_3"/>
    <property type="match status" value="1"/>
</dbReference>
<gene>
    <name evidence="2" type="ORF">GA0070618_6500</name>
</gene>
<dbReference type="Proteomes" id="UP000198253">
    <property type="component" value="Chromosome I"/>
</dbReference>
<keyword evidence="2" id="KW-0808">Transferase</keyword>
<dbReference type="CDD" id="cd04301">
    <property type="entry name" value="NAT_SF"/>
    <property type="match status" value="1"/>
</dbReference>
<dbReference type="GO" id="GO:1990189">
    <property type="term" value="F:protein N-terminal-serine acetyltransferase activity"/>
    <property type="evidence" value="ECO:0007669"/>
    <property type="project" value="TreeGrafter"/>
</dbReference>
<dbReference type="GO" id="GO:0008999">
    <property type="term" value="F:protein-N-terminal-alanine acetyltransferase activity"/>
    <property type="evidence" value="ECO:0007669"/>
    <property type="project" value="TreeGrafter"/>
</dbReference>
<organism evidence="2 3">
    <name type="scientific">Micromonospora echinospora</name>
    <name type="common">Micromonospora purpurea</name>
    <dbReference type="NCBI Taxonomy" id="1877"/>
    <lineage>
        <taxon>Bacteria</taxon>
        <taxon>Bacillati</taxon>
        <taxon>Actinomycetota</taxon>
        <taxon>Actinomycetes</taxon>
        <taxon>Micromonosporales</taxon>
        <taxon>Micromonosporaceae</taxon>
        <taxon>Micromonospora</taxon>
    </lineage>
</organism>
<reference evidence="3" key="1">
    <citation type="submission" date="2016-06" db="EMBL/GenBank/DDBJ databases">
        <authorList>
            <person name="Varghese N."/>
            <person name="Submissions Spin"/>
        </authorList>
    </citation>
    <scope>NUCLEOTIDE SEQUENCE [LARGE SCALE GENOMIC DNA]</scope>
    <source>
        <strain evidence="3">DSM 43816</strain>
    </source>
</reference>
<dbReference type="PANTHER" id="PTHR43441">
    <property type="entry name" value="RIBOSOMAL-PROTEIN-SERINE ACETYLTRANSFERASE"/>
    <property type="match status" value="1"/>
</dbReference>
<feature type="domain" description="N-acetyltransferase" evidence="1">
    <location>
        <begin position="13"/>
        <end position="180"/>
    </location>
</feature>
<dbReference type="GO" id="GO:0005737">
    <property type="term" value="C:cytoplasm"/>
    <property type="evidence" value="ECO:0007669"/>
    <property type="project" value="TreeGrafter"/>
</dbReference>
<protein>
    <submittedName>
        <fullName evidence="2">Protein N-acetyltransferase, RimJ/RimL family</fullName>
    </submittedName>
</protein>
<evidence type="ECO:0000313" key="3">
    <source>
        <dbReference type="Proteomes" id="UP000198253"/>
    </source>
</evidence>
<dbReference type="SUPFAM" id="SSF55729">
    <property type="entry name" value="Acyl-CoA N-acyltransferases (Nat)"/>
    <property type="match status" value="1"/>
</dbReference>
<dbReference type="OrthoDB" id="9132139at2"/>
<dbReference type="InterPro" id="IPR051908">
    <property type="entry name" value="Ribosomal_N-acetyltransferase"/>
</dbReference>
<dbReference type="InParanoid" id="A0A1C5A843"/>
<proteinExistence type="predicted"/>